<reference evidence="1" key="1">
    <citation type="submission" date="2011-02" db="EMBL/GenBank/DDBJ databases">
        <title>The genome of the leaf-cutting ant Acromyrmex echinatior suggests key adaptations to social evolution and fungus farming.</title>
        <authorList>
            <person name="Nygaard S."/>
            <person name="Zhang G."/>
        </authorList>
    </citation>
    <scope>NUCLEOTIDE SEQUENCE</scope>
</reference>
<accession>F4W4B2</accession>
<protein>
    <submittedName>
        <fullName evidence="1">Uncharacterized protein</fullName>
    </submittedName>
</protein>
<dbReference type="Proteomes" id="UP000007755">
    <property type="component" value="Unassembled WGS sequence"/>
</dbReference>
<evidence type="ECO:0000313" key="1">
    <source>
        <dbReference type="EMBL" id="EGI70956.1"/>
    </source>
</evidence>
<dbReference type="EMBL" id="GL887503">
    <property type="protein sequence ID" value="EGI70956.1"/>
    <property type="molecule type" value="Genomic_DNA"/>
</dbReference>
<sequence>MENSADVILVSSCLVGKVRSIDCHVTVTATQILKGEIGQCDSIRDWLCHDVVKSNGRLKEANAHFSPDMWEAYPDSKPRCLKANAVSTIFKHMNALAATVIDTIEDSQEPYQEDNREYLSEFLNIIQNRTSNTHDTIRPAIRTEIYNYCKTRTITLNNIDINKLHYITDYLIMNIFKNKNAKHVFVIGNKNANFYYYSTLTRIRARQNNILFFIKATLCFFHSNRDKISNISRIYEQSQRKRQLKETFYGNPRYTIHSSTLSQFEN</sequence>
<name>F4W4B2_ACREC</name>
<keyword evidence="2" id="KW-1185">Reference proteome</keyword>
<proteinExistence type="predicted"/>
<evidence type="ECO:0000313" key="2">
    <source>
        <dbReference type="Proteomes" id="UP000007755"/>
    </source>
</evidence>
<dbReference type="InParanoid" id="F4W4B2"/>
<gene>
    <name evidence="1" type="ORF">G5I_00228</name>
</gene>
<dbReference type="AlphaFoldDB" id="F4W4B2"/>
<organism evidence="2">
    <name type="scientific">Acromyrmex echinatior</name>
    <name type="common">Panamanian leafcutter ant</name>
    <name type="synonym">Acromyrmex octospinosus echinatior</name>
    <dbReference type="NCBI Taxonomy" id="103372"/>
    <lineage>
        <taxon>Eukaryota</taxon>
        <taxon>Metazoa</taxon>
        <taxon>Ecdysozoa</taxon>
        <taxon>Arthropoda</taxon>
        <taxon>Hexapoda</taxon>
        <taxon>Insecta</taxon>
        <taxon>Pterygota</taxon>
        <taxon>Neoptera</taxon>
        <taxon>Endopterygota</taxon>
        <taxon>Hymenoptera</taxon>
        <taxon>Apocrita</taxon>
        <taxon>Aculeata</taxon>
        <taxon>Formicoidea</taxon>
        <taxon>Formicidae</taxon>
        <taxon>Myrmicinae</taxon>
        <taxon>Acromyrmex</taxon>
    </lineage>
</organism>